<accession>A0ABS4ECH1</accession>
<feature type="domain" description="Flagellar hook protein FlgE/F/G-like D1" evidence="5">
    <location>
        <begin position="91"/>
        <end position="160"/>
    </location>
</feature>
<keyword evidence="6" id="KW-0282">Flagellum</keyword>
<evidence type="ECO:0000259" key="4">
    <source>
        <dbReference type="Pfam" id="PF06429"/>
    </source>
</evidence>
<keyword evidence="6" id="KW-0966">Cell projection</keyword>
<protein>
    <submittedName>
        <fullName evidence="6">Flagellar basal-body rod protein FlgG</fullName>
    </submittedName>
</protein>
<evidence type="ECO:0000259" key="3">
    <source>
        <dbReference type="Pfam" id="PF00460"/>
    </source>
</evidence>
<evidence type="ECO:0000313" key="7">
    <source>
        <dbReference type="Proteomes" id="UP000767291"/>
    </source>
</evidence>
<name>A0ABS4ECH1_9FIRM</name>
<organism evidence="6 7">
    <name type="scientific">Metaclostridioides mangenotii</name>
    <dbReference type="NCBI Taxonomy" id="1540"/>
    <lineage>
        <taxon>Bacteria</taxon>
        <taxon>Bacillati</taxon>
        <taxon>Bacillota</taxon>
        <taxon>Clostridia</taxon>
        <taxon>Peptostreptococcales</taxon>
        <taxon>Peptostreptococcaceae</taxon>
        <taxon>Metaclostridioides</taxon>
    </lineage>
</organism>
<dbReference type="PANTHER" id="PTHR30435">
    <property type="entry name" value="FLAGELLAR PROTEIN"/>
    <property type="match status" value="1"/>
</dbReference>
<dbReference type="RefSeq" id="WP_209457051.1">
    <property type="nucleotide sequence ID" value="NZ_BAAACS010000004.1"/>
</dbReference>
<sequence>MYTIINNSRAGMNSNQEKLNIVSNNIANVDTVGYKKLNIEFSDLVNETLNRKTYPTGKNKIDTGTGSKVTLPIRDFTQGAIRSTEISSNLAIDGDGFFRVIKNDGKYLYTRDGNFSVDKAGNIVDARGNKLDVQFNAGFNYANSNITNENLNIAKDGNIYIDDNHIGKINLYNSVGNEAFISVGDSQYELKDGAALYVENNSSIEQGFLEMSNANLQDEMVEMITTQRAFQLNSKGMNVADDMWSMANNLRSK</sequence>
<dbReference type="PROSITE" id="PS00588">
    <property type="entry name" value="FLAGELLA_BB_ROD"/>
    <property type="match status" value="1"/>
</dbReference>
<comment type="similarity">
    <text evidence="1 2">Belongs to the flagella basal body rod proteins family.</text>
</comment>
<dbReference type="InterPro" id="IPR019776">
    <property type="entry name" value="Flagellar_basal_body_rod_CS"/>
</dbReference>
<comment type="caution">
    <text evidence="6">The sequence shown here is derived from an EMBL/GenBank/DDBJ whole genome shotgun (WGS) entry which is preliminary data.</text>
</comment>
<feature type="domain" description="Flagellar basal-body/hook protein C-terminal" evidence="4">
    <location>
        <begin position="206"/>
        <end position="250"/>
    </location>
</feature>
<reference evidence="6 7" key="1">
    <citation type="submission" date="2021-03" db="EMBL/GenBank/DDBJ databases">
        <title>Genomic Encyclopedia of Type Strains, Phase IV (KMG-IV): sequencing the most valuable type-strain genomes for metagenomic binning, comparative biology and taxonomic classification.</title>
        <authorList>
            <person name="Goeker M."/>
        </authorList>
    </citation>
    <scope>NUCLEOTIDE SEQUENCE [LARGE SCALE GENOMIC DNA]</scope>
    <source>
        <strain evidence="6 7">DSM 1289</strain>
    </source>
</reference>
<evidence type="ECO:0000259" key="5">
    <source>
        <dbReference type="Pfam" id="PF22692"/>
    </source>
</evidence>
<dbReference type="EMBL" id="JAGGJX010000004">
    <property type="protein sequence ID" value="MBP1855632.1"/>
    <property type="molecule type" value="Genomic_DNA"/>
</dbReference>
<feature type="domain" description="Flagellar basal body rod protein N-terminal" evidence="3">
    <location>
        <begin position="5"/>
        <end position="35"/>
    </location>
</feature>
<proteinExistence type="inferred from homology"/>
<dbReference type="SUPFAM" id="SSF117143">
    <property type="entry name" value="Flagellar hook protein flgE"/>
    <property type="match status" value="1"/>
</dbReference>
<gene>
    <name evidence="6" type="ORF">J2Z43_002030</name>
</gene>
<dbReference type="InterPro" id="IPR010930">
    <property type="entry name" value="Flg_bb/hook_C_dom"/>
</dbReference>
<evidence type="ECO:0000256" key="2">
    <source>
        <dbReference type="RuleBase" id="RU362116"/>
    </source>
</evidence>
<dbReference type="Proteomes" id="UP000767291">
    <property type="component" value="Unassembled WGS sequence"/>
</dbReference>
<dbReference type="Pfam" id="PF22692">
    <property type="entry name" value="LlgE_F_G_D1"/>
    <property type="match status" value="1"/>
</dbReference>
<dbReference type="InterPro" id="IPR020013">
    <property type="entry name" value="Flagellar_FlgE/F/G"/>
</dbReference>
<comment type="subcellular location">
    <subcellularLocation>
        <location evidence="2">Bacterial flagellum basal body</location>
    </subcellularLocation>
</comment>
<dbReference type="Pfam" id="PF00460">
    <property type="entry name" value="Flg_bb_rod"/>
    <property type="match status" value="1"/>
</dbReference>
<keyword evidence="7" id="KW-1185">Reference proteome</keyword>
<evidence type="ECO:0000313" key="6">
    <source>
        <dbReference type="EMBL" id="MBP1855632.1"/>
    </source>
</evidence>
<evidence type="ECO:0000256" key="1">
    <source>
        <dbReference type="ARBA" id="ARBA00009677"/>
    </source>
</evidence>
<dbReference type="InterPro" id="IPR001444">
    <property type="entry name" value="Flag_bb_rod_N"/>
</dbReference>
<dbReference type="PANTHER" id="PTHR30435:SF19">
    <property type="entry name" value="FLAGELLAR BASAL-BODY ROD PROTEIN FLGG"/>
    <property type="match status" value="1"/>
</dbReference>
<dbReference type="InterPro" id="IPR037925">
    <property type="entry name" value="FlgE/F/G-like"/>
</dbReference>
<keyword evidence="6" id="KW-0969">Cilium</keyword>
<dbReference type="Pfam" id="PF06429">
    <property type="entry name" value="Flg_bbr_C"/>
    <property type="match status" value="1"/>
</dbReference>
<keyword evidence="2" id="KW-0975">Bacterial flagellum</keyword>
<dbReference type="InterPro" id="IPR053967">
    <property type="entry name" value="LlgE_F_G-like_D1"/>
</dbReference>
<dbReference type="NCBIfam" id="TIGR03506">
    <property type="entry name" value="FlgEFG_subfam"/>
    <property type="match status" value="1"/>
</dbReference>